<dbReference type="GO" id="GO:0031956">
    <property type="term" value="F:medium-chain fatty acid-CoA ligase activity"/>
    <property type="evidence" value="ECO:0007669"/>
    <property type="project" value="TreeGrafter"/>
</dbReference>
<gene>
    <name evidence="5" type="ORF">BBW65_03950</name>
</gene>
<organism evidence="5 6">
    <name type="scientific">Helicobacter enhydrae</name>
    <dbReference type="NCBI Taxonomy" id="222136"/>
    <lineage>
        <taxon>Bacteria</taxon>
        <taxon>Pseudomonadati</taxon>
        <taxon>Campylobacterota</taxon>
        <taxon>Epsilonproteobacteria</taxon>
        <taxon>Campylobacterales</taxon>
        <taxon>Helicobacteraceae</taxon>
        <taxon>Helicobacter</taxon>
    </lineage>
</organism>
<sequence>MDNFLFEKLQDYKERIAIWQNHHSYSYADLLEQISKYHQLLDSIPAHSKVAIQSDYSLESIALFLALLKNQHTIIPIISPQELDQKLQESYAEFLIAQSDMEKIIHISQPKQNLFELNDAGLILFSSGSTGKPKAMLHNLSHILKKFENKKSKQLSMLLFLMFDHIGGINTLLNILSTGQTAIIPNDRKDVHHIANLIETHKISILPTSPTFLNLMLLNKVHLHHNLSSLKMISYGTESMPETLLKKLQNAFPKTKFLQTFGTSEVGIMQTISEKSGSLFMKISDPNIEYKIVNQELWIKSQTQVLGYLNASMENFVDGYFKTGDLVETKMINGEEYIRIIGRNKEMINVGGEKVLPQEIESIILQIDGILDCLVYGEKNAITGQSICCEVVIDSKKIKKDEIKKMIRSFCKGKIDNYKIPSKVLVKEELQASERFKKVRNIAKQS</sequence>
<dbReference type="Gene3D" id="3.40.50.12780">
    <property type="entry name" value="N-terminal domain of ligase-like"/>
    <property type="match status" value="1"/>
</dbReference>
<evidence type="ECO:0008006" key="7">
    <source>
        <dbReference type="Google" id="ProtNLM"/>
    </source>
</evidence>
<dbReference type="GO" id="GO:0006631">
    <property type="term" value="P:fatty acid metabolic process"/>
    <property type="evidence" value="ECO:0007669"/>
    <property type="project" value="TreeGrafter"/>
</dbReference>
<dbReference type="Pfam" id="PF13193">
    <property type="entry name" value="AMP-binding_C"/>
    <property type="match status" value="1"/>
</dbReference>
<name>A0A1B1U5D1_9HELI</name>
<dbReference type="Proteomes" id="UP000092884">
    <property type="component" value="Chromosome"/>
</dbReference>
<dbReference type="RefSeq" id="WP_066340016.1">
    <property type="nucleotide sequence ID" value="NZ_CP016503.1"/>
</dbReference>
<dbReference type="AlphaFoldDB" id="A0A1B1U5D1"/>
<comment type="similarity">
    <text evidence="1">Belongs to the ATP-dependent AMP-binding enzyme family.</text>
</comment>
<dbReference type="InterPro" id="IPR025110">
    <property type="entry name" value="AMP-bd_C"/>
</dbReference>
<feature type="domain" description="AMP-dependent synthetase/ligase" evidence="3">
    <location>
        <begin position="7"/>
        <end position="312"/>
    </location>
</feature>
<dbReference type="InterPro" id="IPR042099">
    <property type="entry name" value="ANL_N_sf"/>
</dbReference>
<dbReference type="PROSITE" id="PS00455">
    <property type="entry name" value="AMP_BINDING"/>
    <property type="match status" value="1"/>
</dbReference>
<evidence type="ECO:0000256" key="2">
    <source>
        <dbReference type="ARBA" id="ARBA00022598"/>
    </source>
</evidence>
<evidence type="ECO:0000259" key="3">
    <source>
        <dbReference type="Pfam" id="PF00501"/>
    </source>
</evidence>
<dbReference type="SUPFAM" id="SSF56801">
    <property type="entry name" value="Acetyl-CoA synthetase-like"/>
    <property type="match status" value="1"/>
</dbReference>
<keyword evidence="2" id="KW-0436">Ligase</keyword>
<accession>A0A1B1U5D1</accession>
<dbReference type="STRING" id="222136.BBW65_03950"/>
<dbReference type="PANTHER" id="PTHR43201">
    <property type="entry name" value="ACYL-COA SYNTHETASE"/>
    <property type="match status" value="1"/>
</dbReference>
<proteinExistence type="inferred from homology"/>
<protein>
    <recommendedName>
        <fullName evidence="7">AMP-dependent synthetase</fullName>
    </recommendedName>
</protein>
<dbReference type="Pfam" id="PF00501">
    <property type="entry name" value="AMP-binding"/>
    <property type="match status" value="1"/>
</dbReference>
<dbReference type="Gene3D" id="3.30.300.30">
    <property type="match status" value="1"/>
</dbReference>
<evidence type="ECO:0000313" key="6">
    <source>
        <dbReference type="Proteomes" id="UP000092884"/>
    </source>
</evidence>
<dbReference type="CDD" id="cd04433">
    <property type="entry name" value="AFD_class_I"/>
    <property type="match status" value="1"/>
</dbReference>
<dbReference type="EMBL" id="CP016503">
    <property type="protein sequence ID" value="ANV98004.1"/>
    <property type="molecule type" value="Genomic_DNA"/>
</dbReference>
<dbReference type="OrthoDB" id="9801302at2"/>
<dbReference type="PANTHER" id="PTHR43201:SF5">
    <property type="entry name" value="MEDIUM-CHAIN ACYL-COA LIGASE ACSF2, MITOCHONDRIAL"/>
    <property type="match status" value="1"/>
</dbReference>
<evidence type="ECO:0000256" key="1">
    <source>
        <dbReference type="ARBA" id="ARBA00006432"/>
    </source>
</evidence>
<dbReference type="InterPro" id="IPR045851">
    <property type="entry name" value="AMP-bd_C_sf"/>
</dbReference>
<dbReference type="InterPro" id="IPR020845">
    <property type="entry name" value="AMP-binding_CS"/>
</dbReference>
<reference evidence="6" key="1">
    <citation type="submission" date="2016-07" db="EMBL/GenBank/DDBJ databases">
        <authorList>
            <person name="Florea S."/>
            <person name="Webb J.S."/>
            <person name="Jaromczyk J."/>
            <person name="Schardl C.L."/>
        </authorList>
    </citation>
    <scope>NUCLEOTIDE SEQUENCE [LARGE SCALE GENOMIC DNA]</scope>
    <source>
        <strain evidence="6">MIT 01-6242</strain>
    </source>
</reference>
<dbReference type="KEGG" id="het:BBW65_03950"/>
<evidence type="ECO:0000313" key="5">
    <source>
        <dbReference type="EMBL" id="ANV98004.1"/>
    </source>
</evidence>
<evidence type="ECO:0000259" key="4">
    <source>
        <dbReference type="Pfam" id="PF13193"/>
    </source>
</evidence>
<keyword evidence="6" id="KW-1185">Reference proteome</keyword>
<dbReference type="InterPro" id="IPR000873">
    <property type="entry name" value="AMP-dep_synth/lig_dom"/>
</dbReference>
<feature type="domain" description="AMP-binding enzyme C-terminal" evidence="4">
    <location>
        <begin position="359"/>
        <end position="436"/>
    </location>
</feature>